<dbReference type="Proteomes" id="UP000237846">
    <property type="component" value="Unassembled WGS sequence"/>
</dbReference>
<proteinExistence type="predicted"/>
<dbReference type="RefSeq" id="WP_106249111.1">
    <property type="nucleotide sequence ID" value="NZ_PVZC01000006.1"/>
</dbReference>
<comment type="caution">
    <text evidence="1">The sequence shown here is derived from an EMBL/GenBank/DDBJ whole genome shotgun (WGS) entry which is preliminary data.</text>
</comment>
<dbReference type="InterPro" id="IPR019151">
    <property type="entry name" value="Proteasome_assmbl_chaperone_2"/>
</dbReference>
<name>A0A2T0Q0C0_9ACTN</name>
<evidence type="ECO:0000313" key="1">
    <source>
        <dbReference type="EMBL" id="PRX97230.1"/>
    </source>
</evidence>
<evidence type="ECO:0000313" key="2">
    <source>
        <dbReference type="Proteomes" id="UP000237846"/>
    </source>
</evidence>
<gene>
    <name evidence="1" type="ORF">CLV72_106266</name>
</gene>
<keyword evidence="2" id="KW-1185">Reference proteome</keyword>
<dbReference type="SUPFAM" id="SSF159659">
    <property type="entry name" value="Cgl1923-like"/>
    <property type="match status" value="1"/>
</dbReference>
<dbReference type="PANTHER" id="PTHR35610">
    <property type="entry name" value="3-ISOPROPYLMALATE DEHYDRATASE-RELATED"/>
    <property type="match status" value="1"/>
</dbReference>
<dbReference type="PIRSF" id="PIRSF028754">
    <property type="entry name" value="UCP028754"/>
    <property type="match status" value="1"/>
</dbReference>
<keyword evidence="1" id="KW-0436">Ligase</keyword>
<dbReference type="EMBL" id="PVZC01000006">
    <property type="protein sequence ID" value="PRX97230.1"/>
    <property type="molecule type" value="Genomic_DNA"/>
</dbReference>
<dbReference type="PANTHER" id="PTHR35610:SF3">
    <property type="entry name" value="PROTEASOME ASSEMBLY CHAPERONE FAMILY PROTEIN"/>
    <property type="match status" value="1"/>
</dbReference>
<dbReference type="Gene3D" id="3.40.50.10900">
    <property type="entry name" value="PAC-like subunit"/>
    <property type="match status" value="1"/>
</dbReference>
<accession>A0A2T0Q0C0</accession>
<reference evidence="1 2" key="1">
    <citation type="submission" date="2018-03" db="EMBL/GenBank/DDBJ databases">
        <title>Genomic Encyclopedia of Archaeal and Bacterial Type Strains, Phase II (KMG-II): from individual species to whole genera.</title>
        <authorList>
            <person name="Goeker M."/>
        </authorList>
    </citation>
    <scope>NUCLEOTIDE SEQUENCE [LARGE SCALE GENOMIC DNA]</scope>
    <source>
        <strain evidence="1 2">DSM 45601</strain>
    </source>
</reference>
<dbReference type="OrthoDB" id="3733464at2"/>
<dbReference type="AlphaFoldDB" id="A0A2T0Q0C0"/>
<dbReference type="GO" id="GO:0016874">
    <property type="term" value="F:ligase activity"/>
    <property type="evidence" value="ECO:0007669"/>
    <property type="project" value="UniProtKB-KW"/>
</dbReference>
<sequence length="306" mass="33445">MPLDPRELYELDARPPEAEAPVLLALFDGFLDAGKAGKLLGGHLIERMEHRVVATFDVDQLLDYRSRRPQMVFDEDHWADAKLPELVVREVTDAAGEPFLLLTGPEPDQQWNRFVAALTGLIERFGVRLTVTAHGIPMAVPHTRPVGMTAHATRKELIAEHTSFFNKVEVPGSVAALLEFRLGEQGRDALGFAVHVPHYLAQLGYPDATVAALRAVARSTGLSLPEEELVETAERTRQEIQQQVDASEDAASVVSALERQYDLYVEAQAKGGNLLAPDLGAIPTADELGAEFERFLAERDGGDGPA</sequence>
<dbReference type="InterPro" id="IPR008492">
    <property type="entry name" value="Rv2714-like"/>
</dbReference>
<protein>
    <submittedName>
        <fullName evidence="1">Putative ATP-grasp superfamily ATP-dependent carboligase</fullName>
    </submittedName>
</protein>
<organism evidence="1 2">
    <name type="scientific">Allonocardiopsis opalescens</name>
    <dbReference type="NCBI Taxonomy" id="1144618"/>
    <lineage>
        <taxon>Bacteria</taxon>
        <taxon>Bacillati</taxon>
        <taxon>Actinomycetota</taxon>
        <taxon>Actinomycetes</taxon>
        <taxon>Streptosporangiales</taxon>
        <taxon>Allonocardiopsis</taxon>
    </lineage>
</organism>
<dbReference type="InterPro" id="IPR038389">
    <property type="entry name" value="PSMG2_sf"/>
</dbReference>
<dbReference type="Pfam" id="PF09754">
    <property type="entry name" value="PAC2"/>
    <property type="match status" value="1"/>
</dbReference>
<dbReference type="Gene3D" id="1.10.287.100">
    <property type="match status" value="1"/>
</dbReference>